<keyword evidence="2" id="KW-1185">Reference proteome</keyword>
<sequence length="608" mass="71628">MDDLWSLEDFALFSLVKNFQKILRNENQRRLLLKSRIPVIFGQRIFDELNDYHFGIPDDILSVFTEKILPLKNAHMNGRLTSLVGIKPFLSGQLLSTVTIQDLKKEAVKDWIIYLDTSKLTELSLEGCRFYRKKHKQKTKKTGIKKEYQTKERKENRKISAAKFNNFPPFNNIIKLDLSHSDINDAIFVNFTKGMDKLEILNISHTSITNLCLLHKFSNLEYLDCSFPKNKEVYSTYLALLLIRKLKYLDISKSRKFKDSNTYMKYPSVEELLKMPGGNEIPTDINVPDIFFTKVHWRTYDFLEYAEWPDLLVFDMTGHWDYVSQSVNKFIQFHSKLVYLGLGYYDLMCLNSLATKDSRVEDLTNLSHYDKVIGSTGKLNPKMKKRYRRPSHMYFFLDSNPSDDEDDENTESFNHFEDNFENVSKNSINNFKERLKGKEELLCETLINRLDWIRRTVTEELKTKRELGLWCMVISCLDIKKSKDFLYIIKSCARIYLHNRESNHWGIFIQYFIELLGRYLAYFRMICNITDIYELIFDKGSNYSDSFYAGVLKNFLRTLDIENLPKGELIALCKGINKTGRWWTNTEQSHDLEFLVNKIITTCSSKLQ</sequence>
<protein>
    <submittedName>
        <fullName evidence="1">DgyrCDS11471</fullName>
    </submittedName>
</protein>
<name>A0A7I8W5B3_9ANNE</name>
<evidence type="ECO:0000313" key="2">
    <source>
        <dbReference type="Proteomes" id="UP000549394"/>
    </source>
</evidence>
<dbReference type="Proteomes" id="UP000549394">
    <property type="component" value="Unassembled WGS sequence"/>
</dbReference>
<dbReference type="Gene3D" id="3.80.10.10">
    <property type="entry name" value="Ribonuclease Inhibitor"/>
    <property type="match status" value="1"/>
</dbReference>
<reference evidence="1 2" key="1">
    <citation type="submission" date="2020-08" db="EMBL/GenBank/DDBJ databases">
        <authorList>
            <person name="Hejnol A."/>
        </authorList>
    </citation>
    <scope>NUCLEOTIDE SEQUENCE [LARGE SCALE GENOMIC DNA]</scope>
</reference>
<dbReference type="OrthoDB" id="10247652at2759"/>
<proteinExistence type="predicted"/>
<organism evidence="1 2">
    <name type="scientific">Dimorphilus gyrociliatus</name>
    <dbReference type="NCBI Taxonomy" id="2664684"/>
    <lineage>
        <taxon>Eukaryota</taxon>
        <taxon>Metazoa</taxon>
        <taxon>Spiralia</taxon>
        <taxon>Lophotrochozoa</taxon>
        <taxon>Annelida</taxon>
        <taxon>Polychaeta</taxon>
        <taxon>Polychaeta incertae sedis</taxon>
        <taxon>Dinophilidae</taxon>
        <taxon>Dimorphilus</taxon>
    </lineage>
</organism>
<dbReference type="AlphaFoldDB" id="A0A7I8W5B3"/>
<comment type="caution">
    <text evidence="1">The sequence shown here is derived from an EMBL/GenBank/DDBJ whole genome shotgun (WGS) entry which is preliminary data.</text>
</comment>
<dbReference type="SUPFAM" id="SSF52047">
    <property type="entry name" value="RNI-like"/>
    <property type="match status" value="1"/>
</dbReference>
<dbReference type="EMBL" id="CAJFCJ010000019">
    <property type="protein sequence ID" value="CAD5123097.1"/>
    <property type="molecule type" value="Genomic_DNA"/>
</dbReference>
<gene>
    <name evidence="1" type="ORF">DGYR_LOCUS10816</name>
</gene>
<evidence type="ECO:0000313" key="1">
    <source>
        <dbReference type="EMBL" id="CAD5123097.1"/>
    </source>
</evidence>
<dbReference type="InterPro" id="IPR032675">
    <property type="entry name" value="LRR_dom_sf"/>
</dbReference>
<accession>A0A7I8W5B3</accession>